<dbReference type="FunFam" id="3.30.1330.10:FF:000013">
    <property type="entry name" value="Phosphoribosylformylglycinamidine synthase"/>
    <property type="match status" value="1"/>
</dbReference>
<dbReference type="GO" id="GO:0004642">
    <property type="term" value="F:phosphoribosylformylglycinamidine synthase activity"/>
    <property type="evidence" value="ECO:0007669"/>
    <property type="project" value="UniProtKB-EC"/>
</dbReference>
<keyword evidence="11" id="KW-1185">Reference proteome</keyword>
<dbReference type="GO" id="GO:0005737">
    <property type="term" value="C:cytoplasm"/>
    <property type="evidence" value="ECO:0007669"/>
    <property type="project" value="TreeGrafter"/>
</dbReference>
<evidence type="ECO:0000259" key="8">
    <source>
        <dbReference type="Pfam" id="PF02769"/>
    </source>
</evidence>
<evidence type="ECO:0000256" key="4">
    <source>
        <dbReference type="ARBA" id="ARBA00022755"/>
    </source>
</evidence>
<dbReference type="Pfam" id="PF13507">
    <property type="entry name" value="GATase_5"/>
    <property type="match status" value="1"/>
</dbReference>
<evidence type="ECO:0000256" key="5">
    <source>
        <dbReference type="ARBA" id="ARBA00022840"/>
    </source>
</evidence>
<sequence>MFQRLYIRKLKAFRSAPADIATLKAQLNIADLLGIETIAVYDLYEAPQAHFEQALRQVFADPVTDEVLEELPAADAVFVIEPLPGQFDQRADSAEQCLALLHPDFAQTTVRSAIAYLVSGQLNTEELERLKQYFINPIEAREKNLEDKSLPQAQEPQAVPRFEAFTRLSAQELAAWHQQQGLAMTFADLALVQDYFRQENRAPSETEIRVLDTYWSDHCRHTTFATTLENIRFPNSALGQAMQADYQDFLAKREAVYGAAAAQHPVSLMELATIDAKYQRQQGNLPDVEFSAEVNACSVFVDIKENGETRPWLLQFKNETHNHPTEIEPFGGASTCIGGAIRDPLSGRAYVYQAMRLSGSADPRQHIGDTLAGKLPQRVIAQRSAAGASSYGNQIGLATGQVVELYHSGYAAKHLEVGAVVAATPADHVRREEPQAGDVVILLGGTTGRDGCGGATGSSREQHQDSLSQSAAEVQKGNPPEERKLQRLFRQAAFAKKIKRCNDFGAGGVSVAIGELAAGLRINLDAIPVKYQGLSGTELAISESQERMAIVVAAEDVAAIQALAQAENLAASVIAEVTEEARLVMTWRDDEIVSLSRAFLDSNGAQNVQAQVEIADVASERQETAEQDDWLARLQTQLQDLNHADLRGLGDRFDYNVGAACVLKPYGGRFSASPIEAGAYALPTETLCDTASILAYGFHPDSSADSPYHGAMNAVAEASARLIATGGDIRRSHFSLQEYFPKLGQDPCRWGLPFAALLGAHHALSALGRAAIGGKDSMSGSFNHLDVPPTLIAFAVGTALLKDVISPEFKAAEHQLYWLRCPQDSLGRPDFEALLQHNDFIREAIEDGVVRSIRSIRHGGLIQALYESCLGNRIGCVIDNVEEADLFLPEYGGFLISSKGGLGISQHLSHIGYTSDKAAITIDGKSIDLDKLMPLSQTLSEIYPLYPEKQEGSAPEIAPANLSKAKAISYKTPQPRICLPVFPGTNSELDTARAFRLAGGIVEESVICNRNQEDIQSSLNRLSEALRSSQIFVLSGGFSAGDEPDGSGKFIANLLFNQQIREAIEDFLARDGLILGICNGFQALVKSGLLPFGEIRSPQIGNPTLAHNRIQRHIARIASTKIVNNQSPWLANFALNEVHDVAFSHGEGRFYADEDNLNLLINNGQIATQYIDPFTLNPSLNPAHNPNGSRYAIEGITSPCGRILGKMGHSERYRPGLYKNHPNFRPQNIFQAGVQAFR</sequence>
<reference evidence="10 11" key="1">
    <citation type="submission" date="2018-06" db="EMBL/GenBank/DDBJ databases">
        <authorList>
            <consortium name="Pathogen Informatics"/>
            <person name="Doyle S."/>
        </authorList>
    </citation>
    <scope>NUCLEOTIDE SEQUENCE [LARGE SCALE GENOMIC DNA]</scope>
    <source>
        <strain evidence="10 11">NCTC10717</strain>
    </source>
</reference>
<dbReference type="InterPro" id="IPR010141">
    <property type="entry name" value="FGAM_synthase"/>
</dbReference>
<name>A0A380N211_9GAMM</name>
<dbReference type="InterPro" id="IPR036676">
    <property type="entry name" value="PurM-like_C_sf"/>
</dbReference>
<dbReference type="Gene3D" id="3.30.1330.10">
    <property type="entry name" value="PurM-like, N-terminal domain"/>
    <property type="match status" value="2"/>
</dbReference>
<evidence type="ECO:0000256" key="3">
    <source>
        <dbReference type="ARBA" id="ARBA00022741"/>
    </source>
</evidence>
<dbReference type="Pfam" id="PF02769">
    <property type="entry name" value="AIRS_C"/>
    <property type="match status" value="1"/>
</dbReference>
<feature type="region of interest" description="Disordered" evidence="7">
    <location>
        <begin position="451"/>
        <end position="482"/>
    </location>
</feature>
<evidence type="ECO:0000256" key="1">
    <source>
        <dbReference type="ARBA" id="ARBA00022598"/>
    </source>
</evidence>
<protein>
    <submittedName>
        <fullName evidence="10">Phosphoribosylformylglycinamidine synthase 2</fullName>
        <ecNumber evidence="10">6.3.5.3</ecNumber>
    </submittedName>
</protein>
<dbReference type="NCBIfam" id="TIGR01857">
    <property type="entry name" value="FGAM-synthase"/>
    <property type="match status" value="1"/>
</dbReference>
<dbReference type="Gene3D" id="3.90.650.10">
    <property type="entry name" value="PurM-like C-terminal domain"/>
    <property type="match status" value="2"/>
</dbReference>
<dbReference type="SUPFAM" id="SSF56042">
    <property type="entry name" value="PurM C-terminal domain-like"/>
    <property type="match status" value="2"/>
</dbReference>
<evidence type="ECO:0000313" key="11">
    <source>
        <dbReference type="Proteomes" id="UP000254575"/>
    </source>
</evidence>
<dbReference type="PANTHER" id="PTHR10099">
    <property type="entry name" value="PHOSPHORIBOSYLFORMYLGLYCINAMIDINE SYNTHASE"/>
    <property type="match status" value="1"/>
</dbReference>
<dbReference type="Gene3D" id="3.40.50.880">
    <property type="match status" value="1"/>
</dbReference>
<feature type="domain" description="Phosphoribosylformylglycinamidine synthase linker" evidence="9">
    <location>
        <begin position="175"/>
        <end position="221"/>
    </location>
</feature>
<dbReference type="Pfam" id="PF18072">
    <property type="entry name" value="FGAR-AT_linker"/>
    <property type="match status" value="1"/>
</dbReference>
<dbReference type="SMART" id="SM01211">
    <property type="entry name" value="GATase_5"/>
    <property type="match status" value="1"/>
</dbReference>
<keyword evidence="6" id="KW-0460">Magnesium</keyword>
<keyword evidence="3" id="KW-0547">Nucleotide-binding</keyword>
<proteinExistence type="predicted"/>
<dbReference type="SUPFAM" id="SSF52317">
    <property type="entry name" value="Class I glutamine amidotransferase-like"/>
    <property type="match status" value="1"/>
</dbReference>
<dbReference type="GO" id="GO:0046872">
    <property type="term" value="F:metal ion binding"/>
    <property type="evidence" value="ECO:0007669"/>
    <property type="project" value="UniProtKB-KW"/>
</dbReference>
<dbReference type="RefSeq" id="WP_115219178.1">
    <property type="nucleotide sequence ID" value="NZ_UHIA01000004.1"/>
</dbReference>
<dbReference type="InterPro" id="IPR029062">
    <property type="entry name" value="Class_I_gatase-like"/>
</dbReference>
<dbReference type="SUPFAM" id="SSF55326">
    <property type="entry name" value="PurM N-terminal domain-like"/>
    <property type="match status" value="2"/>
</dbReference>
<dbReference type="PANTHER" id="PTHR10099:SF1">
    <property type="entry name" value="PHOSPHORIBOSYLFORMYLGLYCINAMIDINE SYNTHASE"/>
    <property type="match status" value="1"/>
</dbReference>
<keyword evidence="2" id="KW-0479">Metal-binding</keyword>
<dbReference type="Proteomes" id="UP000254575">
    <property type="component" value="Unassembled WGS sequence"/>
</dbReference>
<dbReference type="CDD" id="cd02204">
    <property type="entry name" value="PurL_repeat2"/>
    <property type="match status" value="1"/>
</dbReference>
<evidence type="ECO:0000256" key="2">
    <source>
        <dbReference type="ARBA" id="ARBA00022723"/>
    </source>
</evidence>
<keyword evidence="4" id="KW-0658">Purine biosynthesis</keyword>
<dbReference type="EMBL" id="UHIA01000004">
    <property type="protein sequence ID" value="SUO98336.1"/>
    <property type="molecule type" value="Genomic_DNA"/>
</dbReference>
<dbReference type="OrthoDB" id="9804441at2"/>
<dbReference type="AlphaFoldDB" id="A0A380N211"/>
<feature type="domain" description="PurM-like C-terminal" evidence="8">
    <location>
        <begin position="435"/>
        <end position="587"/>
    </location>
</feature>
<organism evidence="10 11">
    <name type="scientific">Suttonella indologenes</name>
    <dbReference type="NCBI Taxonomy" id="13276"/>
    <lineage>
        <taxon>Bacteria</taxon>
        <taxon>Pseudomonadati</taxon>
        <taxon>Pseudomonadota</taxon>
        <taxon>Gammaproteobacteria</taxon>
        <taxon>Cardiobacteriales</taxon>
        <taxon>Cardiobacteriaceae</taxon>
        <taxon>Suttonella</taxon>
    </lineage>
</organism>
<evidence type="ECO:0000259" key="9">
    <source>
        <dbReference type="Pfam" id="PF18072"/>
    </source>
</evidence>
<evidence type="ECO:0000313" key="10">
    <source>
        <dbReference type="EMBL" id="SUO98336.1"/>
    </source>
</evidence>
<dbReference type="CDD" id="cd02203">
    <property type="entry name" value="PurL_repeat1"/>
    <property type="match status" value="1"/>
</dbReference>
<keyword evidence="1 10" id="KW-0436">Ligase</keyword>
<dbReference type="GO" id="GO:0006164">
    <property type="term" value="P:purine nucleotide biosynthetic process"/>
    <property type="evidence" value="ECO:0007669"/>
    <property type="project" value="UniProtKB-KW"/>
</dbReference>
<dbReference type="EC" id="6.3.5.3" evidence="10"/>
<keyword evidence="5" id="KW-0067">ATP-binding</keyword>
<gene>
    <name evidence="10" type="primary">purL</name>
    <name evidence="10" type="ORF">NCTC10717_02079</name>
</gene>
<dbReference type="GO" id="GO:0005524">
    <property type="term" value="F:ATP binding"/>
    <property type="evidence" value="ECO:0007669"/>
    <property type="project" value="UniProtKB-KW"/>
</dbReference>
<evidence type="ECO:0000256" key="6">
    <source>
        <dbReference type="ARBA" id="ARBA00022842"/>
    </source>
</evidence>
<dbReference type="InterPro" id="IPR041609">
    <property type="entry name" value="PurL_linker"/>
</dbReference>
<evidence type="ECO:0000256" key="7">
    <source>
        <dbReference type="SAM" id="MobiDB-lite"/>
    </source>
</evidence>
<accession>A0A380N211</accession>
<dbReference type="InterPro" id="IPR010918">
    <property type="entry name" value="PurM-like_C_dom"/>
</dbReference>
<dbReference type="InterPro" id="IPR036921">
    <property type="entry name" value="PurM-like_N_sf"/>
</dbReference>